<name>A0A540KHF0_MALBA</name>
<dbReference type="AlphaFoldDB" id="A0A540KHF0"/>
<protein>
    <submittedName>
        <fullName evidence="1">Uncharacterized protein</fullName>
    </submittedName>
</protein>
<organism evidence="1 2">
    <name type="scientific">Malus baccata</name>
    <name type="common">Siberian crab apple</name>
    <name type="synonym">Pyrus baccata</name>
    <dbReference type="NCBI Taxonomy" id="106549"/>
    <lineage>
        <taxon>Eukaryota</taxon>
        <taxon>Viridiplantae</taxon>
        <taxon>Streptophyta</taxon>
        <taxon>Embryophyta</taxon>
        <taxon>Tracheophyta</taxon>
        <taxon>Spermatophyta</taxon>
        <taxon>Magnoliopsida</taxon>
        <taxon>eudicotyledons</taxon>
        <taxon>Gunneridae</taxon>
        <taxon>Pentapetalae</taxon>
        <taxon>rosids</taxon>
        <taxon>fabids</taxon>
        <taxon>Rosales</taxon>
        <taxon>Rosaceae</taxon>
        <taxon>Amygdaloideae</taxon>
        <taxon>Maleae</taxon>
        <taxon>Malus</taxon>
    </lineage>
</organism>
<accession>A0A540KHF0</accession>
<dbReference type="Proteomes" id="UP000315295">
    <property type="component" value="Unassembled WGS sequence"/>
</dbReference>
<reference evidence="1 2" key="1">
    <citation type="journal article" date="2019" name="G3 (Bethesda)">
        <title>Sequencing of a Wild Apple (Malus baccata) Genome Unravels the Differences Between Cultivated and Wild Apple Species Regarding Disease Resistance and Cold Tolerance.</title>
        <authorList>
            <person name="Chen X."/>
        </authorList>
    </citation>
    <scope>NUCLEOTIDE SEQUENCE [LARGE SCALE GENOMIC DNA]</scope>
    <source>
        <strain evidence="2">cv. Shandingzi</strain>
        <tissue evidence="1">Leaves</tissue>
    </source>
</reference>
<dbReference type="EMBL" id="VIEB01001266">
    <property type="protein sequence ID" value="TQD73643.1"/>
    <property type="molecule type" value="Genomic_DNA"/>
</dbReference>
<proteinExistence type="predicted"/>
<comment type="caution">
    <text evidence="1">The sequence shown here is derived from an EMBL/GenBank/DDBJ whole genome shotgun (WGS) entry which is preliminary data.</text>
</comment>
<evidence type="ECO:0000313" key="1">
    <source>
        <dbReference type="EMBL" id="TQD73643.1"/>
    </source>
</evidence>
<keyword evidence="2" id="KW-1185">Reference proteome</keyword>
<evidence type="ECO:0000313" key="2">
    <source>
        <dbReference type="Proteomes" id="UP000315295"/>
    </source>
</evidence>
<sequence>METTLTITALHCHKCDPEYIRQLKNYLFTHIGSSPSEDLQTLLDPYTSLVAAICCAVDMVINGMWNVPNFVVFLSPIRCQSFCMIIHQRQQV</sequence>
<gene>
    <name evidence="1" type="ORF">C1H46_040812</name>
</gene>